<keyword evidence="1" id="KW-0805">Transcription regulation</keyword>
<dbReference type="PANTHER" id="PTHR43537:SF41">
    <property type="entry name" value="TRANSCRIPTIONAL REGULATORY PROTEIN"/>
    <property type="match status" value="1"/>
</dbReference>
<dbReference type="InterPro" id="IPR008920">
    <property type="entry name" value="TF_FadR/GntR_C"/>
</dbReference>
<evidence type="ECO:0000256" key="2">
    <source>
        <dbReference type="ARBA" id="ARBA00023125"/>
    </source>
</evidence>
<feature type="domain" description="HTH gntR-type" evidence="4">
    <location>
        <begin position="9"/>
        <end position="76"/>
    </location>
</feature>
<dbReference type="InterPro" id="IPR036390">
    <property type="entry name" value="WH_DNA-bd_sf"/>
</dbReference>
<name>A0ABT1R1C1_9HYPH</name>
<reference evidence="5" key="1">
    <citation type="submission" date="2021-07" db="EMBL/GenBank/DDBJ databases">
        <title>Shinella sp. nov., a novel member of the genus Shinella from water.</title>
        <authorList>
            <person name="Deng Y."/>
        </authorList>
    </citation>
    <scope>NUCLEOTIDE SEQUENCE</scope>
    <source>
        <strain evidence="5">CPCC 100929</strain>
    </source>
</reference>
<keyword evidence="3" id="KW-0804">Transcription</keyword>
<evidence type="ECO:0000313" key="6">
    <source>
        <dbReference type="Proteomes" id="UP000996601"/>
    </source>
</evidence>
<protein>
    <submittedName>
        <fullName evidence="5">GntR family transcriptional regulator</fullName>
    </submittedName>
</protein>
<organism evidence="5 6">
    <name type="scientific">Shinella lacus</name>
    <dbReference type="NCBI Taxonomy" id="2654216"/>
    <lineage>
        <taxon>Bacteria</taxon>
        <taxon>Pseudomonadati</taxon>
        <taxon>Pseudomonadota</taxon>
        <taxon>Alphaproteobacteria</taxon>
        <taxon>Hyphomicrobiales</taxon>
        <taxon>Rhizobiaceae</taxon>
        <taxon>Shinella</taxon>
    </lineage>
</organism>
<evidence type="ECO:0000313" key="5">
    <source>
        <dbReference type="EMBL" id="MCQ4628975.1"/>
    </source>
</evidence>
<proteinExistence type="predicted"/>
<dbReference type="EMBL" id="WHSB02000001">
    <property type="protein sequence ID" value="MCQ4628975.1"/>
    <property type="molecule type" value="Genomic_DNA"/>
</dbReference>
<dbReference type="RefSeq" id="WP_369431617.1">
    <property type="nucleotide sequence ID" value="NZ_WHSB02000001.1"/>
</dbReference>
<dbReference type="Proteomes" id="UP000996601">
    <property type="component" value="Unassembled WGS sequence"/>
</dbReference>
<dbReference type="Gene3D" id="1.10.10.10">
    <property type="entry name" value="Winged helix-like DNA-binding domain superfamily/Winged helix DNA-binding domain"/>
    <property type="match status" value="1"/>
</dbReference>
<dbReference type="Pfam" id="PF00392">
    <property type="entry name" value="GntR"/>
    <property type="match status" value="1"/>
</dbReference>
<dbReference type="SUPFAM" id="SSF46785">
    <property type="entry name" value="Winged helix' DNA-binding domain"/>
    <property type="match status" value="1"/>
</dbReference>
<dbReference type="SUPFAM" id="SSF48008">
    <property type="entry name" value="GntR ligand-binding domain-like"/>
    <property type="match status" value="1"/>
</dbReference>
<dbReference type="Pfam" id="PF07729">
    <property type="entry name" value="FCD"/>
    <property type="match status" value="1"/>
</dbReference>
<dbReference type="PANTHER" id="PTHR43537">
    <property type="entry name" value="TRANSCRIPTIONAL REGULATOR, GNTR FAMILY"/>
    <property type="match status" value="1"/>
</dbReference>
<dbReference type="InterPro" id="IPR011711">
    <property type="entry name" value="GntR_C"/>
</dbReference>
<dbReference type="CDD" id="cd07377">
    <property type="entry name" value="WHTH_GntR"/>
    <property type="match status" value="1"/>
</dbReference>
<evidence type="ECO:0000256" key="1">
    <source>
        <dbReference type="ARBA" id="ARBA00023015"/>
    </source>
</evidence>
<keyword evidence="2" id="KW-0238">DNA-binding</keyword>
<dbReference type="PROSITE" id="PS50949">
    <property type="entry name" value="HTH_GNTR"/>
    <property type="match status" value="1"/>
</dbReference>
<evidence type="ECO:0000259" key="4">
    <source>
        <dbReference type="PROSITE" id="PS50949"/>
    </source>
</evidence>
<comment type="caution">
    <text evidence="5">The sequence shown here is derived from an EMBL/GenBank/DDBJ whole genome shotgun (WGS) entry which is preliminary data.</text>
</comment>
<dbReference type="InterPro" id="IPR000524">
    <property type="entry name" value="Tscrpt_reg_HTH_GntR"/>
</dbReference>
<gene>
    <name evidence="5" type="ORF">GB927_002930</name>
</gene>
<dbReference type="SMART" id="SM00345">
    <property type="entry name" value="HTH_GNTR"/>
    <property type="match status" value="1"/>
</dbReference>
<accession>A0ABT1R1C1</accession>
<evidence type="ECO:0000256" key="3">
    <source>
        <dbReference type="ARBA" id="ARBA00023163"/>
    </source>
</evidence>
<keyword evidence="6" id="KW-1185">Reference proteome</keyword>
<sequence length="224" mass="25556">MSQSPMNFGTKEVQIAHFLREGIISGRFPPGTRLKQNDLAEMLRTSITPIREALKQLAAEGYVEGNSYRGAIVAPFDARASAEVLNLRNILESELVREVVKYVTEDDLREVRELAKEFEEAAGREDSMQARGANYRFHMRLYQVAQMPQALHFVQILWARYPFDQINRISGRAQRAAEEHAELLRHIANRDVDGALRATQRHIETGWSELRDVLVLPKDGDATR</sequence>
<dbReference type="SMART" id="SM00895">
    <property type="entry name" value="FCD"/>
    <property type="match status" value="1"/>
</dbReference>
<dbReference type="InterPro" id="IPR036388">
    <property type="entry name" value="WH-like_DNA-bd_sf"/>
</dbReference>
<dbReference type="Gene3D" id="1.20.120.530">
    <property type="entry name" value="GntR ligand-binding domain-like"/>
    <property type="match status" value="1"/>
</dbReference>